<comment type="caution">
    <text evidence="4">The sequence shown here is derived from an EMBL/GenBank/DDBJ whole genome shotgun (WGS) entry which is preliminary data.</text>
</comment>
<evidence type="ECO:0000313" key="5">
    <source>
        <dbReference type="Proteomes" id="UP001143304"/>
    </source>
</evidence>
<evidence type="ECO:0000256" key="3">
    <source>
        <dbReference type="RuleBase" id="RU000363"/>
    </source>
</evidence>
<evidence type="ECO:0000256" key="1">
    <source>
        <dbReference type="ARBA" id="ARBA00006484"/>
    </source>
</evidence>
<dbReference type="InterPro" id="IPR036291">
    <property type="entry name" value="NAD(P)-bd_dom_sf"/>
</dbReference>
<keyword evidence="5" id="KW-1185">Reference proteome</keyword>
<dbReference type="SUPFAM" id="SSF51735">
    <property type="entry name" value="NAD(P)-binding Rossmann-fold domains"/>
    <property type="match status" value="1"/>
</dbReference>
<dbReference type="Gene3D" id="3.40.50.720">
    <property type="entry name" value="NAD(P)-binding Rossmann-like Domain"/>
    <property type="match status" value="1"/>
</dbReference>
<reference evidence="4" key="1">
    <citation type="submission" date="2019-02" db="EMBL/GenBank/DDBJ databases">
        <authorList>
            <person name="Li S.-H."/>
        </authorList>
    </citation>
    <scope>NUCLEOTIDE SEQUENCE</scope>
    <source>
        <strain evidence="4">IMCC11814</strain>
    </source>
</reference>
<comment type="similarity">
    <text evidence="1 3">Belongs to the short-chain dehydrogenases/reductases (SDR) family.</text>
</comment>
<dbReference type="PANTHER" id="PTHR43391:SF26">
    <property type="entry name" value="BLL7251 PROTEIN"/>
    <property type="match status" value="1"/>
</dbReference>
<gene>
    <name evidence="4" type="ORF">EYC82_14800</name>
</gene>
<dbReference type="Proteomes" id="UP001143304">
    <property type="component" value="Unassembled WGS sequence"/>
</dbReference>
<name>A0ABT3T9B2_9GAMM</name>
<proteinExistence type="inferred from homology"/>
<evidence type="ECO:0000256" key="2">
    <source>
        <dbReference type="ARBA" id="ARBA00023002"/>
    </source>
</evidence>
<dbReference type="RefSeq" id="WP_279250330.1">
    <property type="nucleotide sequence ID" value="NZ_SHNO01000001.1"/>
</dbReference>
<dbReference type="InterPro" id="IPR020904">
    <property type="entry name" value="Sc_DH/Rdtase_CS"/>
</dbReference>
<keyword evidence="2" id="KW-0560">Oxidoreductase</keyword>
<dbReference type="NCBIfam" id="NF004843">
    <property type="entry name" value="PRK06194.1"/>
    <property type="match status" value="1"/>
</dbReference>
<sequence>MKNFANKAAVVTGGASGIGLSLARRALAEGMKVVMVDIEQAALADAVTNLNGGENILGKCVDVRDGGAMQTLADEVEQRFGPTALLFNNAGVGGGGLAWEASEEDWDWVLGVNLRGVVNGLRAFVPQMIASGEGHIVNTASIAGLVSAPGTCTYTVSKHAVVALSEVLSGDLRNQGADVGVSVLCPSFVATRIYASDRNRGNELTMEESAEQAAVEEMVAEFFKGATSPDTVADLVFQSVMNDQFYILPQPLGSVPLIEQRMNGIVENTPPLMKGPEEYPAQ</sequence>
<dbReference type="EMBL" id="SHNO01000001">
    <property type="protein sequence ID" value="MCX2978634.1"/>
    <property type="molecule type" value="Genomic_DNA"/>
</dbReference>
<organism evidence="4 5">
    <name type="scientific">Candidatus Marimicrobium litorale</name>
    <dbReference type="NCBI Taxonomy" id="2518991"/>
    <lineage>
        <taxon>Bacteria</taxon>
        <taxon>Pseudomonadati</taxon>
        <taxon>Pseudomonadota</taxon>
        <taxon>Gammaproteobacteria</taxon>
        <taxon>Cellvibrionales</taxon>
        <taxon>Halieaceae</taxon>
        <taxon>Marimicrobium</taxon>
    </lineage>
</organism>
<dbReference type="Pfam" id="PF00106">
    <property type="entry name" value="adh_short"/>
    <property type="match status" value="1"/>
</dbReference>
<protein>
    <submittedName>
        <fullName evidence="4">SDR family NAD(P)-dependent oxidoreductase</fullName>
    </submittedName>
</protein>
<dbReference type="PROSITE" id="PS00061">
    <property type="entry name" value="ADH_SHORT"/>
    <property type="match status" value="1"/>
</dbReference>
<dbReference type="PANTHER" id="PTHR43391">
    <property type="entry name" value="RETINOL DEHYDROGENASE-RELATED"/>
    <property type="match status" value="1"/>
</dbReference>
<dbReference type="InterPro" id="IPR002347">
    <property type="entry name" value="SDR_fam"/>
</dbReference>
<evidence type="ECO:0000313" key="4">
    <source>
        <dbReference type="EMBL" id="MCX2978634.1"/>
    </source>
</evidence>
<accession>A0ABT3T9B2</accession>
<dbReference type="PRINTS" id="PR00081">
    <property type="entry name" value="GDHRDH"/>
</dbReference>
<dbReference type="PRINTS" id="PR00080">
    <property type="entry name" value="SDRFAMILY"/>
</dbReference>
<dbReference type="CDD" id="cd05233">
    <property type="entry name" value="SDR_c"/>
    <property type="match status" value="1"/>
</dbReference>